<evidence type="ECO:0008006" key="3">
    <source>
        <dbReference type="Google" id="ProtNLM"/>
    </source>
</evidence>
<evidence type="ECO:0000256" key="1">
    <source>
        <dbReference type="SAM" id="MobiDB-lite"/>
    </source>
</evidence>
<gene>
    <name evidence="2" type="ORF">BECKDK2373B_GA0170837_100866</name>
</gene>
<sequence>MGLAVRGSHRRRRKISQLLRNTSRETPSFMPAPSLRRYWPRHALFQSNPSGRVAPEIGNDRIRERFVYSYRLVYEIEERAVNTSLRSPTESG</sequence>
<organism evidence="2">
    <name type="scientific">Candidatus Kentrum sp. DK</name>
    <dbReference type="NCBI Taxonomy" id="2126562"/>
    <lineage>
        <taxon>Bacteria</taxon>
        <taxon>Pseudomonadati</taxon>
        <taxon>Pseudomonadota</taxon>
        <taxon>Gammaproteobacteria</taxon>
        <taxon>Candidatus Kentrum</taxon>
    </lineage>
</organism>
<name>A0A450RZZ6_9GAMM</name>
<protein>
    <recommendedName>
        <fullName evidence="3">ParE toxin of type II toxin-antitoxin system, parDE</fullName>
    </recommendedName>
</protein>
<proteinExistence type="predicted"/>
<accession>A0A450RZZ6</accession>
<dbReference type="EMBL" id="CAADEX010000008">
    <property type="protein sequence ID" value="VFJ44952.1"/>
    <property type="molecule type" value="Genomic_DNA"/>
</dbReference>
<dbReference type="AlphaFoldDB" id="A0A450RZZ6"/>
<evidence type="ECO:0000313" key="2">
    <source>
        <dbReference type="EMBL" id="VFJ44952.1"/>
    </source>
</evidence>
<reference evidence="2" key="1">
    <citation type="submission" date="2019-02" db="EMBL/GenBank/DDBJ databases">
        <authorList>
            <person name="Gruber-Vodicka R. H."/>
            <person name="Seah K. B. B."/>
        </authorList>
    </citation>
    <scope>NUCLEOTIDE SEQUENCE</scope>
    <source>
        <strain evidence="2">BECK_DK47</strain>
    </source>
</reference>
<feature type="region of interest" description="Disordered" evidence="1">
    <location>
        <begin position="1"/>
        <end position="32"/>
    </location>
</feature>